<keyword evidence="9" id="KW-0503">Monooxygenase</keyword>
<evidence type="ECO:0000256" key="1">
    <source>
        <dbReference type="ARBA" id="ARBA00004127"/>
    </source>
</evidence>
<keyword evidence="2 7" id="KW-0812">Transmembrane</keyword>
<dbReference type="Proteomes" id="UP000037179">
    <property type="component" value="Unassembled WGS sequence"/>
</dbReference>
<dbReference type="AlphaFoldDB" id="A0ABC8AV47"/>
<feature type="domain" description="Fatty acid hydroxylase" evidence="8">
    <location>
        <begin position="88"/>
        <end position="221"/>
    </location>
</feature>
<gene>
    <name evidence="9" type="ORF">NS506_03972</name>
    <name evidence="10" type="ORF">NSK11_contig00111-0019</name>
</gene>
<dbReference type="Proteomes" id="UP000180166">
    <property type="component" value="Chromosome"/>
</dbReference>
<dbReference type="GO" id="GO:0012505">
    <property type="term" value="C:endomembrane system"/>
    <property type="evidence" value="ECO:0007669"/>
    <property type="project" value="UniProtKB-SubCell"/>
</dbReference>
<reference evidence="10 11" key="2">
    <citation type="journal article" date="2016" name="Genome Announc.">
        <title>Draft Genome Sequence of Erythromycin- and Oxytetracycline-Sensitive Nocardia seriolae Strain U-1 (NBRC 110359).</title>
        <authorList>
            <person name="Imajoh M."/>
            <person name="Sukeda M."/>
            <person name="Shimizu M."/>
            <person name="Yamane J."/>
            <person name="Ohnishi K."/>
            <person name="Oshima S."/>
        </authorList>
    </citation>
    <scope>NUCLEOTIDE SEQUENCE [LARGE SCALE GENOMIC DNA]</scope>
    <source>
        <strain evidence="10 11">U-1</strain>
    </source>
</reference>
<evidence type="ECO:0000313" key="9">
    <source>
        <dbReference type="EMBL" id="APA98020.1"/>
    </source>
</evidence>
<dbReference type="PANTHER" id="PTHR21624:SF1">
    <property type="entry name" value="ALKYLGLYCEROL MONOOXYGENASE"/>
    <property type="match status" value="1"/>
</dbReference>
<keyword evidence="11" id="KW-1185">Reference proteome</keyword>
<dbReference type="RefSeq" id="WP_033089933.1">
    <property type="nucleotide sequence ID" value="NZ_AP017900.1"/>
</dbReference>
<sequence length="287" mass="33428">MGLWDQINQPVTYAVPFFVLALVVEAWSLRAERHDRVGYDRVDARNSLVMGAVSVLVNGGAKLVAILGYSVLCVHAPWRVDPHDPWAWVAVMVAVDLLWYAYHRVSHRVRLVWAAHQVHHNSRYFNYATALRQKWNPWFELLVWTPLPALGVPPWMLFTAWSFNLVYQFWVHTETIGLLPRWFEFVFNTPSHHRVHHASDPHYLDKNYGGILILWDRMFGTFRAETSRPTYGLTKNIDSTNVFTLQYYEFGSLWRDLRSSGRIRHRLGYAFGPPGWQPAELRPVTSS</sequence>
<dbReference type="GeneID" id="93375539"/>
<accession>A0ABC8AV47</accession>
<dbReference type="GO" id="GO:0006629">
    <property type="term" value="P:lipid metabolic process"/>
    <property type="evidence" value="ECO:0007669"/>
    <property type="project" value="UniProtKB-KW"/>
</dbReference>
<evidence type="ECO:0000256" key="4">
    <source>
        <dbReference type="ARBA" id="ARBA00023002"/>
    </source>
</evidence>
<keyword evidence="3 7" id="KW-1133">Transmembrane helix</keyword>
<dbReference type="InterPro" id="IPR006694">
    <property type="entry name" value="Fatty_acid_hydroxylase"/>
</dbReference>
<comment type="subcellular location">
    <subcellularLocation>
        <location evidence="1">Endomembrane system</location>
        <topology evidence="1">Multi-pass membrane protein</topology>
    </subcellularLocation>
</comment>
<organism evidence="9 12">
    <name type="scientific">Nocardia seriolae</name>
    <dbReference type="NCBI Taxonomy" id="37332"/>
    <lineage>
        <taxon>Bacteria</taxon>
        <taxon>Bacillati</taxon>
        <taxon>Actinomycetota</taxon>
        <taxon>Actinomycetes</taxon>
        <taxon>Mycobacteriales</taxon>
        <taxon>Nocardiaceae</taxon>
        <taxon>Nocardia</taxon>
    </lineage>
</organism>
<keyword evidence="6 7" id="KW-0472">Membrane</keyword>
<reference evidence="9 12" key="3">
    <citation type="submission" date="2016-10" db="EMBL/GenBank/DDBJ databases">
        <title>Genome sequence of Nocardia seriolae strain EM150506, isolated from Anguila japonica.</title>
        <authorList>
            <person name="Han H.-J."/>
        </authorList>
    </citation>
    <scope>NUCLEOTIDE SEQUENCE [LARGE SCALE GENOMIC DNA]</scope>
    <source>
        <strain evidence="9 12">EM150506</strain>
    </source>
</reference>
<evidence type="ECO:0000313" key="12">
    <source>
        <dbReference type="Proteomes" id="UP000180166"/>
    </source>
</evidence>
<evidence type="ECO:0000256" key="6">
    <source>
        <dbReference type="ARBA" id="ARBA00023136"/>
    </source>
</evidence>
<dbReference type="EC" id="1.14.16.5" evidence="9"/>
<feature type="transmembrane region" description="Helical" evidence="7">
    <location>
        <begin position="49"/>
        <end position="71"/>
    </location>
</feature>
<keyword evidence="5" id="KW-0443">Lipid metabolism</keyword>
<proteinExistence type="predicted"/>
<evidence type="ECO:0000256" key="7">
    <source>
        <dbReference type="SAM" id="Phobius"/>
    </source>
</evidence>
<dbReference type="EMBL" id="BBYQ01000111">
    <property type="protein sequence ID" value="GAP31343.1"/>
    <property type="molecule type" value="Genomic_DNA"/>
</dbReference>
<evidence type="ECO:0000313" key="10">
    <source>
        <dbReference type="EMBL" id="GAP31343.1"/>
    </source>
</evidence>
<protein>
    <submittedName>
        <fullName evidence="9">Alkylglycerol monooxygenase</fullName>
        <ecNumber evidence="9">1.14.16.5</ecNumber>
    </submittedName>
    <submittedName>
        <fullName evidence="10">Sterol desaturase</fullName>
    </submittedName>
</protein>
<evidence type="ECO:0000259" key="8">
    <source>
        <dbReference type="Pfam" id="PF04116"/>
    </source>
</evidence>
<evidence type="ECO:0000256" key="3">
    <source>
        <dbReference type="ARBA" id="ARBA00022989"/>
    </source>
</evidence>
<evidence type="ECO:0000313" key="11">
    <source>
        <dbReference type="Proteomes" id="UP000037179"/>
    </source>
</evidence>
<dbReference type="EMBL" id="CP017839">
    <property type="protein sequence ID" value="APA98020.1"/>
    <property type="molecule type" value="Genomic_DNA"/>
</dbReference>
<dbReference type="GO" id="GO:0050479">
    <property type="term" value="F:glyceryl-ether monooxygenase activity"/>
    <property type="evidence" value="ECO:0007669"/>
    <property type="project" value="UniProtKB-EC"/>
</dbReference>
<dbReference type="KEGG" id="nsr:NS506_03972"/>
<evidence type="ECO:0000256" key="2">
    <source>
        <dbReference type="ARBA" id="ARBA00022692"/>
    </source>
</evidence>
<feature type="transmembrane region" description="Helical" evidence="7">
    <location>
        <begin position="86"/>
        <end position="102"/>
    </location>
</feature>
<feature type="transmembrane region" description="Helical" evidence="7">
    <location>
        <begin position="12"/>
        <end position="29"/>
    </location>
</feature>
<name>A0ABC8AV47_9NOCA</name>
<dbReference type="InterPro" id="IPR051689">
    <property type="entry name" value="Sterol_desaturase/TMEM195"/>
</dbReference>
<dbReference type="Pfam" id="PF04116">
    <property type="entry name" value="FA_hydroxylase"/>
    <property type="match status" value="1"/>
</dbReference>
<keyword evidence="4 9" id="KW-0560">Oxidoreductase</keyword>
<reference evidence="11" key="1">
    <citation type="submission" date="2015-07" db="EMBL/GenBank/DDBJ databases">
        <title>Nocardia seriolae U-1 whole genome shotgun sequence.</title>
        <authorList>
            <person name="Imajoh M."/>
            <person name="Fukumoto Y."/>
            <person name="Sukeda M."/>
            <person name="Yamane J."/>
            <person name="Yamasaki K."/>
            <person name="Shimizu M."/>
            <person name="Ohnishi K."/>
            <person name="Oshima S."/>
        </authorList>
    </citation>
    <scope>NUCLEOTIDE SEQUENCE [LARGE SCALE GENOMIC DNA]</scope>
    <source>
        <strain evidence="11">U-1</strain>
    </source>
</reference>
<dbReference type="PANTHER" id="PTHR21624">
    <property type="entry name" value="STEROL DESATURASE-RELATED PROTEIN"/>
    <property type="match status" value="1"/>
</dbReference>
<evidence type="ECO:0000256" key="5">
    <source>
        <dbReference type="ARBA" id="ARBA00023098"/>
    </source>
</evidence>